<feature type="compositionally biased region" description="Low complexity" evidence="12">
    <location>
        <begin position="132"/>
        <end position="143"/>
    </location>
</feature>
<keyword evidence="6" id="KW-0489">Methyltransferase</keyword>
<dbReference type="PANTHER" id="PTHR11579">
    <property type="entry name" value="PROTEIN-L-ISOASPARTATE O-METHYLTRANSFERASE"/>
    <property type="match status" value="1"/>
</dbReference>
<keyword evidence="8" id="KW-0949">S-adenosyl-L-methionine</keyword>
<comment type="subcellular location">
    <subcellularLocation>
        <location evidence="1">Cytoplasm</location>
    </subcellularLocation>
</comment>
<comment type="caution">
    <text evidence="13">The sequence shown here is derived from an EMBL/GenBank/DDBJ whole genome shotgun (WGS) entry which is preliminary data.</text>
</comment>
<evidence type="ECO:0000256" key="1">
    <source>
        <dbReference type="ARBA" id="ARBA00004496"/>
    </source>
</evidence>
<dbReference type="EC" id="2.1.1.77" evidence="3"/>
<evidence type="ECO:0000256" key="3">
    <source>
        <dbReference type="ARBA" id="ARBA00011890"/>
    </source>
</evidence>
<dbReference type="InterPro" id="IPR000682">
    <property type="entry name" value="PCMT"/>
</dbReference>
<keyword evidence="14" id="KW-1185">Reference proteome</keyword>
<comment type="similarity">
    <text evidence="2">Belongs to the methyltransferase superfamily. L-isoaspartyl/D-aspartyl protein methyltransferase family.</text>
</comment>
<dbReference type="Gene3D" id="3.40.50.150">
    <property type="entry name" value="Vaccinia Virus protein VP39"/>
    <property type="match status" value="1"/>
</dbReference>
<keyword evidence="5" id="KW-0963">Cytoplasm</keyword>
<proteinExistence type="inferred from homology"/>
<evidence type="ECO:0000256" key="8">
    <source>
        <dbReference type="ARBA" id="ARBA00022691"/>
    </source>
</evidence>
<evidence type="ECO:0000256" key="6">
    <source>
        <dbReference type="ARBA" id="ARBA00022603"/>
    </source>
</evidence>
<dbReference type="Pfam" id="PF01135">
    <property type="entry name" value="PCMT"/>
    <property type="match status" value="1"/>
</dbReference>
<feature type="compositionally biased region" description="Pro residues" evidence="12">
    <location>
        <begin position="178"/>
        <end position="190"/>
    </location>
</feature>
<name>A0ABT7IUH6_9ACTN</name>
<gene>
    <name evidence="13" type="ORF">QNN03_05160</name>
</gene>
<dbReference type="Proteomes" id="UP001241926">
    <property type="component" value="Unassembled WGS sequence"/>
</dbReference>
<feature type="compositionally biased region" description="Pro residues" evidence="12">
    <location>
        <begin position="117"/>
        <end position="128"/>
    </location>
</feature>
<evidence type="ECO:0000256" key="2">
    <source>
        <dbReference type="ARBA" id="ARBA00005369"/>
    </source>
</evidence>
<evidence type="ECO:0000256" key="5">
    <source>
        <dbReference type="ARBA" id="ARBA00022490"/>
    </source>
</evidence>
<dbReference type="EMBL" id="JASJUS010000003">
    <property type="protein sequence ID" value="MDL2075821.1"/>
    <property type="molecule type" value="Genomic_DNA"/>
</dbReference>
<keyword evidence="7" id="KW-0808">Transferase</keyword>
<sequence length="190" mass="20458">MTTSPDIEVTDASELRRQLVEQLRADSHIRSAAVERAFRTVPRHAFGPETPLTAAYANDIVPTRHSDDGTITSSLSAPWLQADMLEAARIQPGHRVLEIGSGGYNAPSCCRHRHRPPPSPASSPPRPGRGPAGLRPARSSASPARDRDSTQAVGAAYRVHRRRRGDPGGGDAAELTRPPTPPRLLPRPSL</sequence>
<evidence type="ECO:0000256" key="11">
    <source>
        <dbReference type="ARBA" id="ARBA00031350"/>
    </source>
</evidence>
<evidence type="ECO:0000313" key="14">
    <source>
        <dbReference type="Proteomes" id="UP001241926"/>
    </source>
</evidence>
<evidence type="ECO:0000256" key="7">
    <source>
        <dbReference type="ARBA" id="ARBA00022679"/>
    </source>
</evidence>
<accession>A0ABT7IUH6</accession>
<evidence type="ECO:0000313" key="13">
    <source>
        <dbReference type="EMBL" id="MDL2075821.1"/>
    </source>
</evidence>
<organism evidence="13 14">
    <name type="scientific">Streptomyces fuscus</name>
    <dbReference type="NCBI Taxonomy" id="3048495"/>
    <lineage>
        <taxon>Bacteria</taxon>
        <taxon>Bacillati</taxon>
        <taxon>Actinomycetota</taxon>
        <taxon>Actinomycetes</taxon>
        <taxon>Kitasatosporales</taxon>
        <taxon>Streptomycetaceae</taxon>
        <taxon>Streptomyces</taxon>
    </lineage>
</organism>
<dbReference type="SUPFAM" id="SSF53335">
    <property type="entry name" value="S-adenosyl-L-methionine-dependent methyltransferases"/>
    <property type="match status" value="1"/>
</dbReference>
<evidence type="ECO:0000256" key="9">
    <source>
        <dbReference type="ARBA" id="ARBA00030757"/>
    </source>
</evidence>
<protein>
    <recommendedName>
        <fullName evidence="4">Protein-L-isoaspartate O-methyltransferase</fullName>
        <ecNumber evidence="3">2.1.1.77</ecNumber>
    </recommendedName>
    <alternativeName>
        <fullName evidence="11">L-isoaspartyl protein carboxyl methyltransferase</fullName>
    </alternativeName>
    <alternativeName>
        <fullName evidence="9">Protein L-isoaspartyl methyltransferase</fullName>
    </alternativeName>
    <alternativeName>
        <fullName evidence="10">Protein-beta-aspartate methyltransferase</fullName>
    </alternativeName>
</protein>
<reference evidence="13 14" key="1">
    <citation type="submission" date="2023-05" db="EMBL/GenBank/DDBJ databases">
        <title>Streptomyces fuscus sp. nov., a brown-black pigment producing actinomyces isolated from dry sand of Sea duck farm.</title>
        <authorList>
            <person name="Xie J."/>
            <person name="Shen N."/>
        </authorList>
    </citation>
    <scope>NUCLEOTIDE SEQUENCE [LARGE SCALE GENOMIC DNA]</scope>
    <source>
        <strain evidence="13 14">GXMU-J15</strain>
    </source>
</reference>
<evidence type="ECO:0000256" key="4">
    <source>
        <dbReference type="ARBA" id="ARBA00013346"/>
    </source>
</evidence>
<evidence type="ECO:0000256" key="12">
    <source>
        <dbReference type="SAM" id="MobiDB-lite"/>
    </source>
</evidence>
<dbReference type="PANTHER" id="PTHR11579:SF0">
    <property type="entry name" value="PROTEIN-L-ISOASPARTATE(D-ASPARTATE) O-METHYLTRANSFERASE"/>
    <property type="match status" value="1"/>
</dbReference>
<evidence type="ECO:0000256" key="10">
    <source>
        <dbReference type="ARBA" id="ARBA00031323"/>
    </source>
</evidence>
<feature type="region of interest" description="Disordered" evidence="12">
    <location>
        <begin position="107"/>
        <end position="190"/>
    </location>
</feature>
<dbReference type="InterPro" id="IPR029063">
    <property type="entry name" value="SAM-dependent_MTases_sf"/>
</dbReference>